<sequence>MAARRLGLGSSTTIHLLGLEVTPSQRLKTPARARRRTRSPFRASAARALGAPTSASVGSRSASRDVNPQPPPPPLPPHTLSLYSAPAQSVTLLAVVVLSSWRPFHELEDVPFPLTPPSSFPRP</sequence>
<reference evidence="2" key="1">
    <citation type="submission" date="2022-12" db="EMBL/GenBank/DDBJ databases">
        <authorList>
            <person name="Alioto T."/>
            <person name="Alioto T."/>
            <person name="Gomez Garrido J."/>
        </authorList>
    </citation>
    <scope>NUCLEOTIDE SEQUENCE</scope>
</reference>
<name>A0AA35JQN5_9SAUR</name>
<accession>A0AA35JQN5</accession>
<dbReference type="Proteomes" id="UP001178461">
    <property type="component" value="Chromosome 1"/>
</dbReference>
<evidence type="ECO:0000313" key="3">
    <source>
        <dbReference type="Proteomes" id="UP001178461"/>
    </source>
</evidence>
<dbReference type="AlphaFoldDB" id="A0AA35JQN5"/>
<keyword evidence="3" id="KW-1185">Reference proteome</keyword>
<feature type="region of interest" description="Disordered" evidence="1">
    <location>
        <begin position="23"/>
        <end position="80"/>
    </location>
</feature>
<gene>
    <name evidence="2" type="ORF">PODLI_1B042855</name>
</gene>
<evidence type="ECO:0000256" key="1">
    <source>
        <dbReference type="SAM" id="MobiDB-lite"/>
    </source>
</evidence>
<organism evidence="2 3">
    <name type="scientific">Podarcis lilfordi</name>
    <name type="common">Lilford's wall lizard</name>
    <dbReference type="NCBI Taxonomy" id="74358"/>
    <lineage>
        <taxon>Eukaryota</taxon>
        <taxon>Metazoa</taxon>
        <taxon>Chordata</taxon>
        <taxon>Craniata</taxon>
        <taxon>Vertebrata</taxon>
        <taxon>Euteleostomi</taxon>
        <taxon>Lepidosauria</taxon>
        <taxon>Squamata</taxon>
        <taxon>Bifurcata</taxon>
        <taxon>Unidentata</taxon>
        <taxon>Episquamata</taxon>
        <taxon>Laterata</taxon>
        <taxon>Lacertibaenia</taxon>
        <taxon>Lacertidae</taxon>
        <taxon>Podarcis</taxon>
    </lineage>
</organism>
<feature type="compositionally biased region" description="Pro residues" evidence="1">
    <location>
        <begin position="68"/>
        <end position="77"/>
    </location>
</feature>
<protein>
    <submittedName>
        <fullName evidence="2">Uncharacterized protein</fullName>
    </submittedName>
</protein>
<proteinExistence type="predicted"/>
<dbReference type="EMBL" id="OX395126">
    <property type="protein sequence ID" value="CAI5764372.1"/>
    <property type="molecule type" value="Genomic_DNA"/>
</dbReference>
<feature type="compositionally biased region" description="Basic residues" evidence="1">
    <location>
        <begin position="29"/>
        <end position="39"/>
    </location>
</feature>
<feature type="compositionally biased region" description="Polar residues" evidence="1">
    <location>
        <begin position="53"/>
        <end position="66"/>
    </location>
</feature>
<evidence type="ECO:0000313" key="2">
    <source>
        <dbReference type="EMBL" id="CAI5764372.1"/>
    </source>
</evidence>